<dbReference type="AlphaFoldDB" id="A0A151MKQ1"/>
<evidence type="ECO:0000256" key="4">
    <source>
        <dbReference type="ARBA" id="ARBA00022490"/>
    </source>
</evidence>
<evidence type="ECO:0000256" key="5">
    <source>
        <dbReference type="ARBA" id="ARBA00022786"/>
    </source>
</evidence>
<dbReference type="InterPro" id="IPR003892">
    <property type="entry name" value="CUE"/>
</dbReference>
<gene>
    <name evidence="8" type="primary">CUEDC2-1</name>
    <name evidence="8" type="ORF">Y1Q_0001754</name>
</gene>
<dbReference type="PANTHER" id="PTHR12493:SF0">
    <property type="entry name" value="CUE DOMAIN-CONTAINING PROTEIN 2"/>
    <property type="match status" value="1"/>
</dbReference>
<name>A0A151MKQ1_ALLMI</name>
<keyword evidence="6" id="KW-0539">Nucleus</keyword>
<keyword evidence="9" id="KW-1185">Reference proteome</keyword>
<evidence type="ECO:0000259" key="7">
    <source>
        <dbReference type="PROSITE" id="PS51140"/>
    </source>
</evidence>
<feature type="domain" description="CUE" evidence="7">
    <location>
        <begin position="197"/>
        <end position="240"/>
    </location>
</feature>
<dbReference type="GO" id="GO:0005634">
    <property type="term" value="C:nucleus"/>
    <property type="evidence" value="ECO:0007669"/>
    <property type="project" value="UniProtKB-SubCell"/>
</dbReference>
<evidence type="ECO:0000256" key="2">
    <source>
        <dbReference type="ARBA" id="ARBA00004496"/>
    </source>
</evidence>
<accession>A0A151MKQ1</accession>
<evidence type="ECO:0000256" key="6">
    <source>
        <dbReference type="ARBA" id="ARBA00023242"/>
    </source>
</evidence>
<sequence length="339" mass="38242">MSNSCLVIECDPCVSKGVNLLISKDHTPAKSFLLETSCGTDFFTSIKKWTSGLRAMERERIIRDTLTCFIQSYIPNADLGGMDEVVFSYITSVLEELGLPESSEENFDMDTFVEMMEAYIPGFAEINSGDVCEMMFSLSERLSKAHNQEKFCQRPVESMNKAPTEELNWSSKQGAGAPEKEILRTPAEEAIAEGGGDLKDGVELLLEMFPACTVSQAQTALAMALGNLEEAVQLIIEEKVEISPVDATLKEMVRPRRAPKQEELKQLILQKYMMVDSAEDQKTHRPVPPKEAPKKLIRYIDNQVVSTKGERYKDMKKPESEEMKRTYISLKPARKYKFH</sequence>
<proteinExistence type="inferred from homology"/>
<reference evidence="8 9" key="1">
    <citation type="journal article" date="2012" name="Genome Biol.">
        <title>Sequencing three crocodilian genomes to illuminate the evolution of archosaurs and amniotes.</title>
        <authorList>
            <person name="St John J.A."/>
            <person name="Braun E.L."/>
            <person name="Isberg S.R."/>
            <person name="Miles L.G."/>
            <person name="Chong A.Y."/>
            <person name="Gongora J."/>
            <person name="Dalzell P."/>
            <person name="Moran C."/>
            <person name="Bed'hom B."/>
            <person name="Abzhanov A."/>
            <person name="Burgess S.C."/>
            <person name="Cooksey A.M."/>
            <person name="Castoe T.A."/>
            <person name="Crawford N.G."/>
            <person name="Densmore L.D."/>
            <person name="Drew J.C."/>
            <person name="Edwards S.V."/>
            <person name="Faircloth B.C."/>
            <person name="Fujita M.K."/>
            <person name="Greenwold M.J."/>
            <person name="Hoffmann F.G."/>
            <person name="Howard J.M."/>
            <person name="Iguchi T."/>
            <person name="Janes D.E."/>
            <person name="Khan S.Y."/>
            <person name="Kohno S."/>
            <person name="de Koning A.J."/>
            <person name="Lance S.L."/>
            <person name="McCarthy F.M."/>
            <person name="McCormack J.E."/>
            <person name="Merchant M.E."/>
            <person name="Peterson D.G."/>
            <person name="Pollock D.D."/>
            <person name="Pourmand N."/>
            <person name="Raney B.J."/>
            <person name="Roessler K.A."/>
            <person name="Sanford J.R."/>
            <person name="Sawyer R.H."/>
            <person name="Schmidt C.J."/>
            <person name="Triplett E.W."/>
            <person name="Tuberville T.D."/>
            <person name="Venegas-Anaya M."/>
            <person name="Howard J.T."/>
            <person name="Jarvis E.D."/>
            <person name="Guillette L.J.Jr."/>
            <person name="Glenn T.C."/>
            <person name="Green R.E."/>
            <person name="Ray D.A."/>
        </authorList>
    </citation>
    <scope>NUCLEOTIDE SEQUENCE [LARGE SCALE GENOMIC DNA]</scope>
    <source>
        <strain evidence="8">KSC_2009_1</strain>
    </source>
</reference>
<evidence type="ECO:0000313" key="9">
    <source>
        <dbReference type="Proteomes" id="UP000050525"/>
    </source>
</evidence>
<comment type="caution">
    <text evidence="8">The sequence shown here is derived from an EMBL/GenBank/DDBJ whole genome shotgun (WGS) entry which is preliminary data.</text>
</comment>
<dbReference type="PROSITE" id="PS51140">
    <property type="entry name" value="CUE"/>
    <property type="match status" value="1"/>
</dbReference>
<dbReference type="Proteomes" id="UP000050525">
    <property type="component" value="Unassembled WGS sequence"/>
</dbReference>
<dbReference type="STRING" id="8496.A0A151MKQ1"/>
<keyword evidence="4" id="KW-0963">Cytoplasm</keyword>
<dbReference type="PANTHER" id="PTHR12493">
    <property type="entry name" value="CUE DOMAIN CONTAINING 2"/>
    <property type="match status" value="1"/>
</dbReference>
<keyword evidence="5" id="KW-0833">Ubl conjugation pathway</keyword>
<dbReference type="GO" id="GO:0043130">
    <property type="term" value="F:ubiquitin binding"/>
    <property type="evidence" value="ECO:0007669"/>
    <property type="project" value="InterPro"/>
</dbReference>
<dbReference type="EMBL" id="AKHW03005917">
    <property type="protein sequence ID" value="KYO25115.1"/>
    <property type="molecule type" value="Genomic_DNA"/>
</dbReference>
<evidence type="ECO:0000256" key="1">
    <source>
        <dbReference type="ARBA" id="ARBA00004123"/>
    </source>
</evidence>
<organism evidence="8 9">
    <name type="scientific">Alligator mississippiensis</name>
    <name type="common">American alligator</name>
    <dbReference type="NCBI Taxonomy" id="8496"/>
    <lineage>
        <taxon>Eukaryota</taxon>
        <taxon>Metazoa</taxon>
        <taxon>Chordata</taxon>
        <taxon>Craniata</taxon>
        <taxon>Vertebrata</taxon>
        <taxon>Euteleostomi</taxon>
        <taxon>Archelosauria</taxon>
        <taxon>Archosauria</taxon>
        <taxon>Crocodylia</taxon>
        <taxon>Alligatoridae</taxon>
        <taxon>Alligatorinae</taxon>
        <taxon>Alligator</taxon>
    </lineage>
</organism>
<evidence type="ECO:0000256" key="3">
    <source>
        <dbReference type="ARBA" id="ARBA00006106"/>
    </source>
</evidence>
<comment type="similarity">
    <text evidence="3">Belongs to the CUEDC2 family.</text>
</comment>
<protein>
    <submittedName>
        <fullName evidence="8">CUE domain-containing protein 2 isoform A</fullName>
    </submittedName>
</protein>
<dbReference type="CDD" id="cd14367">
    <property type="entry name" value="CUE_CUED2"/>
    <property type="match status" value="1"/>
</dbReference>
<dbReference type="GO" id="GO:0005737">
    <property type="term" value="C:cytoplasm"/>
    <property type="evidence" value="ECO:0007669"/>
    <property type="project" value="UniProtKB-SubCell"/>
</dbReference>
<dbReference type="InterPro" id="IPR039805">
    <property type="entry name" value="CUE_CUED2"/>
</dbReference>
<evidence type="ECO:0000313" key="8">
    <source>
        <dbReference type="EMBL" id="KYO25115.1"/>
    </source>
</evidence>
<comment type="subcellular location">
    <subcellularLocation>
        <location evidence="2">Cytoplasm</location>
    </subcellularLocation>
    <subcellularLocation>
        <location evidence="1">Nucleus</location>
    </subcellularLocation>
</comment>